<evidence type="ECO:0000313" key="8">
    <source>
        <dbReference type="Proteomes" id="UP001237642"/>
    </source>
</evidence>
<dbReference type="Gene3D" id="2.40.330.10">
    <property type="entry name" value="DNA-binding pseudobarrel domain"/>
    <property type="match status" value="1"/>
</dbReference>
<feature type="domain" description="TF-B3" evidence="6">
    <location>
        <begin position="183"/>
        <end position="232"/>
    </location>
</feature>
<evidence type="ECO:0000259" key="6">
    <source>
        <dbReference type="PROSITE" id="PS50863"/>
    </source>
</evidence>
<sequence length="232" mass="26952">MKGTRMLLRDLNLEGDELLLLDYCGDFDFVVYVIVVYGFELNYPRVFHEFQGGRPRNVLIRDGGVKFVKRLHTCDGLVDSISVWEMLGFESLNSFHILVFTYDAGDCIHVDVFDNELVEKFGDIVCRGASSSLPLEVDRFEIFVQPFHMLRYNHGVDVTSTFKNLRSFWGCRDHITMFDGSHSWKLQIRKRSNCSRTTINDGWVQFRDDLGLKVGDIVKFETVDDDVYKFVF</sequence>
<reference evidence="7" key="1">
    <citation type="submission" date="2023-02" db="EMBL/GenBank/DDBJ databases">
        <title>Genome of toxic invasive species Heracleum sosnowskyi carries increased number of genes despite the absence of recent whole-genome duplications.</title>
        <authorList>
            <person name="Schelkunov M."/>
            <person name="Shtratnikova V."/>
            <person name="Makarenko M."/>
            <person name="Klepikova A."/>
            <person name="Omelchenko D."/>
            <person name="Novikova G."/>
            <person name="Obukhova E."/>
            <person name="Bogdanov V."/>
            <person name="Penin A."/>
            <person name="Logacheva M."/>
        </authorList>
    </citation>
    <scope>NUCLEOTIDE SEQUENCE</scope>
    <source>
        <strain evidence="7">Hsosn_3</strain>
        <tissue evidence="7">Leaf</tissue>
    </source>
</reference>
<reference evidence="7" key="2">
    <citation type="submission" date="2023-05" db="EMBL/GenBank/DDBJ databases">
        <authorList>
            <person name="Schelkunov M.I."/>
        </authorList>
    </citation>
    <scope>NUCLEOTIDE SEQUENCE</scope>
    <source>
        <strain evidence="7">Hsosn_3</strain>
        <tissue evidence="7">Leaf</tissue>
    </source>
</reference>
<dbReference type="AlphaFoldDB" id="A0AAD8MI26"/>
<keyword evidence="8" id="KW-1185">Reference proteome</keyword>
<accession>A0AAD8MI26</accession>
<comment type="subcellular location">
    <subcellularLocation>
        <location evidence="1">Nucleus</location>
    </subcellularLocation>
</comment>
<organism evidence="7 8">
    <name type="scientific">Heracleum sosnowskyi</name>
    <dbReference type="NCBI Taxonomy" id="360622"/>
    <lineage>
        <taxon>Eukaryota</taxon>
        <taxon>Viridiplantae</taxon>
        <taxon>Streptophyta</taxon>
        <taxon>Embryophyta</taxon>
        <taxon>Tracheophyta</taxon>
        <taxon>Spermatophyta</taxon>
        <taxon>Magnoliopsida</taxon>
        <taxon>eudicotyledons</taxon>
        <taxon>Gunneridae</taxon>
        <taxon>Pentapetalae</taxon>
        <taxon>asterids</taxon>
        <taxon>campanulids</taxon>
        <taxon>Apiales</taxon>
        <taxon>Apiaceae</taxon>
        <taxon>Apioideae</taxon>
        <taxon>apioid superclade</taxon>
        <taxon>Tordylieae</taxon>
        <taxon>Tordyliinae</taxon>
        <taxon>Heracleum</taxon>
    </lineage>
</organism>
<dbReference type="Proteomes" id="UP001237642">
    <property type="component" value="Unassembled WGS sequence"/>
</dbReference>
<dbReference type="InterPro" id="IPR003340">
    <property type="entry name" value="B3_DNA-bd"/>
</dbReference>
<name>A0AAD8MI26_9APIA</name>
<dbReference type="EMBL" id="JAUIZM010000007">
    <property type="protein sequence ID" value="KAK1374236.1"/>
    <property type="molecule type" value="Genomic_DNA"/>
</dbReference>
<dbReference type="SUPFAM" id="SSF101936">
    <property type="entry name" value="DNA-binding pseudobarrel domain"/>
    <property type="match status" value="1"/>
</dbReference>
<comment type="caution">
    <text evidence="7">The sequence shown here is derived from an EMBL/GenBank/DDBJ whole genome shotgun (WGS) entry which is preliminary data.</text>
</comment>
<protein>
    <recommendedName>
        <fullName evidence="6">TF-B3 domain-containing protein</fullName>
    </recommendedName>
</protein>
<gene>
    <name evidence="7" type="ORF">POM88_030429</name>
</gene>
<evidence type="ECO:0000256" key="3">
    <source>
        <dbReference type="ARBA" id="ARBA00023125"/>
    </source>
</evidence>
<evidence type="ECO:0000256" key="5">
    <source>
        <dbReference type="ARBA" id="ARBA00023242"/>
    </source>
</evidence>
<dbReference type="GO" id="GO:0003677">
    <property type="term" value="F:DNA binding"/>
    <property type="evidence" value="ECO:0007669"/>
    <property type="project" value="UniProtKB-KW"/>
</dbReference>
<evidence type="ECO:0000313" key="7">
    <source>
        <dbReference type="EMBL" id="KAK1374236.1"/>
    </source>
</evidence>
<dbReference type="Pfam" id="PF02362">
    <property type="entry name" value="B3"/>
    <property type="match status" value="1"/>
</dbReference>
<keyword evidence="2" id="KW-0805">Transcription regulation</keyword>
<evidence type="ECO:0000256" key="4">
    <source>
        <dbReference type="ARBA" id="ARBA00023163"/>
    </source>
</evidence>
<keyword evidence="4" id="KW-0804">Transcription</keyword>
<dbReference type="InterPro" id="IPR015300">
    <property type="entry name" value="DNA-bd_pseudobarrel_sf"/>
</dbReference>
<keyword evidence="3" id="KW-0238">DNA-binding</keyword>
<dbReference type="PROSITE" id="PS50863">
    <property type="entry name" value="B3"/>
    <property type="match status" value="1"/>
</dbReference>
<dbReference type="GO" id="GO:0005634">
    <property type="term" value="C:nucleus"/>
    <property type="evidence" value="ECO:0007669"/>
    <property type="project" value="UniProtKB-SubCell"/>
</dbReference>
<evidence type="ECO:0000256" key="2">
    <source>
        <dbReference type="ARBA" id="ARBA00023015"/>
    </source>
</evidence>
<evidence type="ECO:0000256" key="1">
    <source>
        <dbReference type="ARBA" id="ARBA00004123"/>
    </source>
</evidence>
<proteinExistence type="predicted"/>
<keyword evidence="5" id="KW-0539">Nucleus</keyword>